<comment type="similarity">
    <text evidence="5">Belongs to the COX23 family.</text>
</comment>
<sequence length="91" mass="10787">MAEPLPPSPDDAKVPKNYREHFKAHKTVITKFVDPCEDASRASMDCMNRNDYDKQKCRNYFEAYRECKKTWMEQRREDGLKGRDNKIDVKA</sequence>
<name>A0A9Q5N1N4_SANBA</name>
<evidence type="ECO:0000256" key="1">
    <source>
        <dbReference type="ARBA" id="ARBA00003875"/>
    </source>
</evidence>
<evidence type="ECO:0000256" key="6">
    <source>
        <dbReference type="ARBA" id="ARBA00041104"/>
    </source>
</evidence>
<dbReference type="OrthoDB" id="9971592at2759"/>
<dbReference type="PANTHER" id="PTHR46811:SF1">
    <property type="entry name" value="COILED-COIL-HELIX-COILED-COIL-HELIX DOMAIN-CONTAINING PROTEIN 7"/>
    <property type="match status" value="1"/>
</dbReference>
<accession>A0A9Q5N1N4</accession>
<dbReference type="GO" id="GO:0005758">
    <property type="term" value="C:mitochondrial intermembrane space"/>
    <property type="evidence" value="ECO:0007669"/>
    <property type="project" value="UniProtKB-SubCell"/>
</dbReference>
<dbReference type="AlphaFoldDB" id="A0A9Q5N1N4"/>
<dbReference type="PANTHER" id="PTHR46811">
    <property type="entry name" value="COILED-COIL-HELIX-COILED-COIL-HELIX DOMAIN-CONTAINING PROTEIN 7"/>
    <property type="match status" value="1"/>
</dbReference>
<dbReference type="Proteomes" id="UP000757232">
    <property type="component" value="Unassembled WGS sequence"/>
</dbReference>
<feature type="domain" description="CHCH" evidence="7">
    <location>
        <begin position="36"/>
        <end position="69"/>
    </location>
</feature>
<comment type="caution">
    <text evidence="8">The sequence shown here is derived from an EMBL/GenBank/DDBJ whole genome shotgun (WGS) entry which is preliminary data.</text>
</comment>
<dbReference type="SUPFAM" id="SSF47072">
    <property type="entry name" value="Cysteine alpha-hairpin motif"/>
    <property type="match status" value="1"/>
</dbReference>
<dbReference type="InterPro" id="IPR010625">
    <property type="entry name" value="CHCH"/>
</dbReference>
<keyword evidence="9" id="KW-1185">Reference proteome</keyword>
<evidence type="ECO:0000256" key="5">
    <source>
        <dbReference type="ARBA" id="ARBA00038264"/>
    </source>
</evidence>
<comment type="subcellular location">
    <subcellularLocation>
        <location evidence="2">Mitochondrion intermembrane space</location>
    </subcellularLocation>
</comment>
<evidence type="ECO:0000259" key="7">
    <source>
        <dbReference type="Pfam" id="PF06747"/>
    </source>
</evidence>
<dbReference type="GO" id="GO:0033108">
    <property type="term" value="P:mitochondrial respiratory chain complex assembly"/>
    <property type="evidence" value="ECO:0007669"/>
    <property type="project" value="TreeGrafter"/>
</dbReference>
<evidence type="ECO:0000256" key="4">
    <source>
        <dbReference type="ARBA" id="ARBA00023157"/>
    </source>
</evidence>
<keyword evidence="4" id="KW-1015">Disulfide bond</keyword>
<dbReference type="PROSITE" id="PS51808">
    <property type="entry name" value="CHCH"/>
    <property type="match status" value="1"/>
</dbReference>
<evidence type="ECO:0000313" key="9">
    <source>
        <dbReference type="Proteomes" id="UP000757232"/>
    </source>
</evidence>
<dbReference type="InterPro" id="IPR051040">
    <property type="entry name" value="COX23"/>
</dbReference>
<dbReference type="Gene3D" id="1.10.287.1130">
    <property type="entry name" value="CytochromE C oxidase copper chaperone"/>
    <property type="match status" value="1"/>
</dbReference>
<comment type="function">
    <text evidence="1">Required for the assembly of cytochrome c oxidase.</text>
</comment>
<organism evidence="8 9">
    <name type="scientific">Sanghuangporus baumii</name>
    <name type="common">Phellinus baumii</name>
    <dbReference type="NCBI Taxonomy" id="108892"/>
    <lineage>
        <taxon>Eukaryota</taxon>
        <taxon>Fungi</taxon>
        <taxon>Dikarya</taxon>
        <taxon>Basidiomycota</taxon>
        <taxon>Agaricomycotina</taxon>
        <taxon>Agaricomycetes</taxon>
        <taxon>Hymenochaetales</taxon>
        <taxon>Hymenochaetaceae</taxon>
        <taxon>Sanghuangporus</taxon>
    </lineage>
</organism>
<keyword evidence="3" id="KW-0496">Mitochondrion</keyword>
<evidence type="ECO:0000256" key="2">
    <source>
        <dbReference type="ARBA" id="ARBA00004569"/>
    </source>
</evidence>
<proteinExistence type="inferred from homology"/>
<dbReference type="Pfam" id="PF06747">
    <property type="entry name" value="CHCH"/>
    <property type="match status" value="1"/>
</dbReference>
<dbReference type="EMBL" id="LNZH02000202">
    <property type="protein sequence ID" value="OCB86372.1"/>
    <property type="molecule type" value="Genomic_DNA"/>
</dbReference>
<reference evidence="8" key="1">
    <citation type="submission" date="2016-06" db="EMBL/GenBank/DDBJ databases">
        <title>Draft Genome sequence of the fungus Inonotus baumii.</title>
        <authorList>
            <person name="Zhu H."/>
            <person name="Lin W."/>
        </authorList>
    </citation>
    <scope>NUCLEOTIDE SEQUENCE</scope>
    <source>
        <strain evidence="8">821</strain>
    </source>
</reference>
<evidence type="ECO:0000313" key="8">
    <source>
        <dbReference type="EMBL" id="OCB86372.1"/>
    </source>
</evidence>
<gene>
    <name evidence="8" type="ORF">A7U60_g6490</name>
</gene>
<evidence type="ECO:0000256" key="3">
    <source>
        <dbReference type="ARBA" id="ARBA00023128"/>
    </source>
</evidence>
<protein>
    <recommendedName>
        <fullName evidence="6">Cytochrome c oxidase-assembly factor COX23, mitochondrial</fullName>
    </recommendedName>
</protein>
<dbReference type="InterPro" id="IPR009069">
    <property type="entry name" value="Cys_alpha_HP_mot_SF"/>
</dbReference>